<reference evidence="5 6" key="1">
    <citation type="submission" date="2024-02" db="EMBL/GenBank/DDBJ databases">
        <authorList>
            <person name="Chen Y."/>
            <person name="Shah S."/>
            <person name="Dougan E. K."/>
            <person name="Thang M."/>
            <person name="Chan C."/>
        </authorList>
    </citation>
    <scope>NUCLEOTIDE SEQUENCE [LARGE SCALE GENOMIC DNA]</scope>
</reference>
<evidence type="ECO:0000313" key="5">
    <source>
        <dbReference type="EMBL" id="CAK9065116.1"/>
    </source>
</evidence>
<accession>A0ABP0NND0</accession>
<dbReference type="InterPro" id="IPR000169">
    <property type="entry name" value="Pept_cys_AS"/>
</dbReference>
<keyword evidence="2" id="KW-0865">Zymogen</keyword>
<dbReference type="Proteomes" id="UP001642464">
    <property type="component" value="Unassembled WGS sequence"/>
</dbReference>
<dbReference type="EMBL" id="CAXAMM010029668">
    <property type="protein sequence ID" value="CAK9065116.1"/>
    <property type="molecule type" value="Genomic_DNA"/>
</dbReference>
<dbReference type="SMART" id="SM00645">
    <property type="entry name" value="Pept_C1"/>
    <property type="match status" value="1"/>
</dbReference>
<evidence type="ECO:0000256" key="2">
    <source>
        <dbReference type="ARBA" id="ARBA00023145"/>
    </source>
</evidence>
<keyword evidence="6" id="KW-1185">Reference proteome</keyword>
<evidence type="ECO:0000256" key="3">
    <source>
        <dbReference type="SAM" id="Phobius"/>
    </source>
</evidence>
<keyword evidence="3" id="KW-1133">Transmembrane helix</keyword>
<protein>
    <submittedName>
        <fullName evidence="5">Cathepsin B-like cysteine proteinase 5 (Cysteine protease-related 5)</fullName>
    </submittedName>
</protein>
<feature type="domain" description="Peptidase C1A papain C-terminal" evidence="4">
    <location>
        <begin position="35"/>
        <end position="318"/>
    </location>
</feature>
<dbReference type="InterPro" id="IPR000668">
    <property type="entry name" value="Peptidase_C1A_C"/>
</dbReference>
<dbReference type="PROSITE" id="PS00139">
    <property type="entry name" value="THIOL_PROTEASE_CYS"/>
    <property type="match status" value="1"/>
</dbReference>
<evidence type="ECO:0000313" key="6">
    <source>
        <dbReference type="Proteomes" id="UP001642464"/>
    </source>
</evidence>
<dbReference type="SUPFAM" id="SSF54001">
    <property type="entry name" value="Cysteine proteinases"/>
    <property type="match status" value="1"/>
</dbReference>
<proteinExistence type="inferred from homology"/>
<dbReference type="InterPro" id="IPR013128">
    <property type="entry name" value="Peptidase_C1A"/>
</dbReference>
<keyword evidence="3" id="KW-0472">Membrane</keyword>
<comment type="caution">
    <text evidence="5">The sequence shown here is derived from an EMBL/GenBank/DDBJ whole genome shotgun (WGS) entry which is preliminary data.</text>
</comment>
<organism evidence="5 6">
    <name type="scientific">Durusdinium trenchii</name>
    <dbReference type="NCBI Taxonomy" id="1381693"/>
    <lineage>
        <taxon>Eukaryota</taxon>
        <taxon>Sar</taxon>
        <taxon>Alveolata</taxon>
        <taxon>Dinophyceae</taxon>
        <taxon>Suessiales</taxon>
        <taxon>Symbiodiniaceae</taxon>
        <taxon>Durusdinium</taxon>
    </lineage>
</organism>
<dbReference type="PROSITE" id="PS00639">
    <property type="entry name" value="THIOL_PROTEASE_HIS"/>
    <property type="match status" value="1"/>
</dbReference>
<feature type="transmembrane region" description="Helical" evidence="3">
    <location>
        <begin position="412"/>
        <end position="433"/>
    </location>
</feature>
<name>A0ABP0NND0_9DINO</name>
<dbReference type="InterPro" id="IPR025660">
    <property type="entry name" value="Pept_his_AS"/>
</dbReference>
<dbReference type="Pfam" id="PF00112">
    <property type="entry name" value="Peptidase_C1"/>
    <property type="match status" value="1"/>
</dbReference>
<gene>
    <name evidence="5" type="ORF">SCF082_LOCUS33401</name>
</gene>
<evidence type="ECO:0000259" key="4">
    <source>
        <dbReference type="SMART" id="SM00645"/>
    </source>
</evidence>
<comment type="similarity">
    <text evidence="1">Belongs to the peptidase C1 family.</text>
</comment>
<dbReference type="InterPro" id="IPR038765">
    <property type="entry name" value="Papain-like_cys_pep_sf"/>
</dbReference>
<dbReference type="Gene3D" id="3.90.70.10">
    <property type="entry name" value="Cysteine proteinases"/>
    <property type="match status" value="1"/>
</dbReference>
<evidence type="ECO:0000256" key="1">
    <source>
        <dbReference type="ARBA" id="ARBA00008455"/>
    </source>
</evidence>
<dbReference type="PANTHER" id="PTHR12411">
    <property type="entry name" value="CYSTEINE PROTEASE FAMILY C1-RELATED"/>
    <property type="match status" value="1"/>
</dbReference>
<dbReference type="PRINTS" id="PR00705">
    <property type="entry name" value="PAPAIN"/>
</dbReference>
<keyword evidence="3" id="KW-0812">Transmembrane</keyword>
<sequence length="438" mass="48325">MDLQRRTGIQHDNSSVHASFLQTASITETMRTRSLPATFEAQDQWPHCREIIGRIHNQGQCGSCWAFGASSALDSRLCIATGGVFNGAAAQLSRGYVASCAPPGGEDGCGGGWSWWVFDLMANSGVPTGGTAGCSPYFGHGDGTDHFAQSGVAPPCPTMCGNSAFGRSIDEARAGRGRQRWSNFGKDLGMDCIQKKRMNEDLLSRFILDEDKFKLATSNYIQIASYKHPFPARVYHLAREAIMTGGPIPAYLYADGGFMSYTSGVYTHACDSWANHAITVIGWGPDYWHCLNSWGDWWGDQGRFKVGLCVLTDFQIPTTSLAGDSAHYSFPLEGETHTPQQGLNPSESYTHIVQEAYAAQRVRKKGDSLDSAAPQVGGYFWQSRLQYIPGSTSTYIYMLYPNLLSLHSSRILGGYMTFIKVYTQIFLYFHLYFDHTNK</sequence>